<organism evidence="3 4">
    <name type="scientific">Corynebacterium singulare</name>
    <dbReference type="NCBI Taxonomy" id="161899"/>
    <lineage>
        <taxon>Bacteria</taxon>
        <taxon>Bacillati</taxon>
        <taxon>Actinomycetota</taxon>
        <taxon>Actinomycetes</taxon>
        <taxon>Mycobacteriales</taxon>
        <taxon>Corynebacteriaceae</taxon>
        <taxon>Corynebacterium</taxon>
    </lineage>
</organism>
<feature type="region of interest" description="Disordered" evidence="1">
    <location>
        <begin position="472"/>
        <end position="502"/>
    </location>
</feature>
<dbReference type="AlphaFoldDB" id="A0A0B6EZZ8"/>
<evidence type="ECO:0000313" key="4">
    <source>
        <dbReference type="Proteomes" id="UP000031890"/>
    </source>
</evidence>
<feature type="transmembrane region" description="Helical" evidence="2">
    <location>
        <begin position="215"/>
        <end position="239"/>
    </location>
</feature>
<gene>
    <name evidence="3" type="ORF">CSING_01035</name>
</gene>
<dbReference type="HOGENOM" id="CLU_028326_0_0_11"/>
<sequence length="502" mass="54397">MTSDRDIKPFAASRGPKVTSVGAIVGMALASGLLLGGLGAGATLAAVGTPERSDYVIQPAQQTVQTDIMDPHDVLTPEEEERMLRDASRIAAPDVVQGLHYVVFARNHENVNDTVEEYLRDQHPELIGKDKFADGQVFIGVGLNPRRTFVFSGEDVAKALDLRKDDRHLSRSIDAIKPGARDGNIPAGLFAGASTAIDAERAADARFESAKKSRVGGAVGLGVGGLALGTVAAGTVGGVRRSKQKKAMRAREDWDYVSQTYTDVAQRLQSIDIRAHSLQSGLVDERMREDWEGLRDDFLAIDRSVGSFMSIPADAPDEQFRSRAEKIAEARLMCERVETAEANLEKLYRVENADVDARRYELYELGKDLAQAGYVASDIDSGAARHAKELEDAAVALSNQPDHPQFMERYLEILDRSALLSEHLQGQLQKRNEADERPERTHIYDKDFFAGSGYNGYVPFYVVSSWDSDAVAARDSNSGSSGGGVNSSFSSGFSGSGGSSSF</sequence>
<evidence type="ECO:0000256" key="1">
    <source>
        <dbReference type="SAM" id="MobiDB-lite"/>
    </source>
</evidence>
<name>A0A0B6EZZ8_9CORY</name>
<dbReference type="OrthoDB" id="4423347at2"/>
<keyword evidence="2" id="KW-0472">Membrane</keyword>
<reference evidence="3 4" key="1">
    <citation type="journal article" date="2015" name="Genome Announc.">
        <title>Complete Genome Sequence and Annotation of Corynebacterium singulare DSM 44357, Isolated from a Human Semen Specimen.</title>
        <authorList>
            <person name="Merten M."/>
            <person name="Brinkrolf K."/>
            <person name="Albersmeier A."/>
            <person name="Kutter Y."/>
            <person name="Ruckert C."/>
            <person name="Tauch A."/>
        </authorList>
    </citation>
    <scope>NUCLEOTIDE SEQUENCE [LARGE SCALE GENOMIC DNA]</scope>
    <source>
        <strain evidence="3">IBS B52218</strain>
    </source>
</reference>
<protein>
    <submittedName>
        <fullName evidence="3">Uncharacterized protein</fullName>
    </submittedName>
</protein>
<evidence type="ECO:0000313" key="3">
    <source>
        <dbReference type="EMBL" id="AJI77770.1"/>
    </source>
</evidence>
<feature type="transmembrane region" description="Helical" evidence="2">
    <location>
        <begin position="21"/>
        <end position="47"/>
    </location>
</feature>
<keyword evidence="2" id="KW-0812">Transmembrane</keyword>
<keyword evidence="2" id="KW-1133">Transmembrane helix</keyword>
<proteinExistence type="predicted"/>
<accession>A0A0B6EZZ8</accession>
<dbReference type="RefSeq" id="WP_042528935.1">
    <property type="nucleotide sequence ID" value="NZ_CP010827.1"/>
</dbReference>
<evidence type="ECO:0000256" key="2">
    <source>
        <dbReference type="SAM" id="Phobius"/>
    </source>
</evidence>
<dbReference type="KEGG" id="csx:CSING_01035"/>
<dbReference type="Proteomes" id="UP000031890">
    <property type="component" value="Chromosome"/>
</dbReference>
<dbReference type="EMBL" id="CP010827">
    <property type="protein sequence ID" value="AJI77770.1"/>
    <property type="molecule type" value="Genomic_DNA"/>
</dbReference>